<name>A0ACB9V7F2_9CETA</name>
<evidence type="ECO:0000313" key="1">
    <source>
        <dbReference type="EMBL" id="KAI4585856.1"/>
    </source>
</evidence>
<gene>
    <name evidence="1" type="ORF">MJG53_006090</name>
</gene>
<sequence>MFLEEGSSWEGSKRYCIKTKHVAIICAVVVAVGLIVGLSVGLTRSCDSTESGQGTTQAPSHLPPVTSPPQDQGVCPASEDESGGWKDFRLPDFIKPVHYDLEVKPLMEEDTYTGSVDISINVTSLTRYLWLHLRETRITKLPVLRRPSGEQVQVRQCFEYKKQEYVVVEAEEELVPSAGQGLYHLILEFAGWLNGSLVGFYRTTYVEKGQTKSIAATDHEPTDARKSFPCFDEPNKKATYTISIVHSKEYKALSNMPVEKEESVDDKWNRTTFQKSVPMSTYLVCFAVHQFDSVTRISNRGIPLTIYVQPEQKHTAEYAANITKTVFDYFEDYFAMNYSLPKLDKIAIPDFGTGAMENWGLITYRETNLLYDPDESASSNKQRVAAVIAHELVHQWFGNIVTMEWWEDLWLNEGFASFFEYLGVDHAEKDWQMRDQIILDDVLPVQEDDSLISSHPIVVTVTTPDEITSVFDGISYSKNYLRKHKFENAKTSDFWAALEEASNLPVKEVMDTWTNQMGYPVLNVNNMKNITQKRFLLDSRANSSEPHSAFGSLHTLAVLGLRCCKAFLWLCSAGLPSSRGITLGSTLSGNAFLKINPDHIGFYRVNYEVSAWEWIATNLSINHTDFSSADRASFIDDAFALARAQLLTYKEALNLTKYLKEEKEYLPWQRVISAVTYIISMFEDDKELYPVIENSGNETSWNYTLEQYQKTSLAQEKEKLLYGLASVKNVTLLSRYLDLLKDSNLIKTQDVFTVIQYISYNSYGKTMAWNWIQLNWEYLVNRYTLNNRNLGRIVTIAEPFNTELQLWQTLGTKQSHHSTVQVFQETPWENVQKTEEPAEAERACPPPLRSSPSPVQQGLFCGTCCQASKAMGSDYRSERSRAFSKDILKLERDKNLGSKYWKQ</sequence>
<accession>A0ACB9V7F2</accession>
<reference evidence="1" key="1">
    <citation type="submission" date="2022-03" db="EMBL/GenBank/DDBJ databases">
        <title>Genomic analyses of argali, domestic sheep and their hybrids provide insights into chromosomal evolution, heterosis and genetic basis of agronomic traits.</title>
        <authorList>
            <person name="Li M."/>
        </authorList>
    </citation>
    <scope>NUCLEOTIDE SEQUENCE</scope>
    <source>
        <strain evidence="1">F1 hybrid</strain>
    </source>
</reference>
<keyword evidence="2" id="KW-1185">Reference proteome</keyword>
<dbReference type="EMBL" id="CM043029">
    <property type="protein sequence ID" value="KAI4585856.1"/>
    <property type="molecule type" value="Genomic_DNA"/>
</dbReference>
<proteinExistence type="predicted"/>
<organism evidence="1 2">
    <name type="scientific">Ovis ammon polii x Ovis aries</name>
    <dbReference type="NCBI Taxonomy" id="2918886"/>
    <lineage>
        <taxon>Eukaryota</taxon>
        <taxon>Metazoa</taxon>
        <taxon>Chordata</taxon>
        <taxon>Craniata</taxon>
        <taxon>Vertebrata</taxon>
        <taxon>Euteleostomi</taxon>
        <taxon>Mammalia</taxon>
        <taxon>Eutheria</taxon>
        <taxon>Laurasiatheria</taxon>
        <taxon>Artiodactyla</taxon>
        <taxon>Ruminantia</taxon>
        <taxon>Pecora</taxon>
        <taxon>Bovidae</taxon>
        <taxon>Caprinae</taxon>
        <taxon>Ovis</taxon>
    </lineage>
</organism>
<dbReference type="Proteomes" id="UP001057279">
    <property type="component" value="Linkage Group LG04"/>
</dbReference>
<evidence type="ECO:0000313" key="2">
    <source>
        <dbReference type="Proteomes" id="UP001057279"/>
    </source>
</evidence>
<comment type="caution">
    <text evidence="1">The sequence shown here is derived from an EMBL/GenBank/DDBJ whole genome shotgun (WGS) entry which is preliminary data.</text>
</comment>
<protein>
    <submittedName>
        <fullName evidence="1">Uncharacterized protein</fullName>
    </submittedName>
</protein>